<dbReference type="RefSeq" id="WP_143325786.1">
    <property type="nucleotide sequence ID" value="NZ_CYGX02000028.1"/>
</dbReference>
<dbReference type="STRING" id="1247936.BN2475_280048"/>
<sequence length="215" mass="23927">MQQLIDEEPLVRTYATYLNKGDFASAMSWCRALRLAGRADEAQDLCLRWVGKVSGVFECAQLGVDMNYLGMFAHSEEQLSAVSGGFPHDTNRHLVMSELAIAKFLLGKYHEAHEIFRSLRDKGESANLIRLLYPGASDNTLQHFQGKFLALSDSVEGRRVGIMQEGGLGDLIMYSRCVDMLIQEGASSVCLQGTTDAQRLPQGRPPHHARGSYRY</sequence>
<evidence type="ECO:0000313" key="3">
    <source>
        <dbReference type="Proteomes" id="UP000187012"/>
    </source>
</evidence>
<dbReference type="EMBL" id="CYGX02000028">
    <property type="protein sequence ID" value="SIT41164.1"/>
    <property type="molecule type" value="Genomic_DNA"/>
</dbReference>
<name>A0A1N7S1E6_9BURK</name>
<keyword evidence="3" id="KW-1185">Reference proteome</keyword>
<feature type="region of interest" description="Disordered" evidence="1">
    <location>
        <begin position="196"/>
        <end position="215"/>
    </location>
</feature>
<organism evidence="2 3">
    <name type="scientific">Paraburkholderia ribeironis</name>
    <dbReference type="NCBI Taxonomy" id="1247936"/>
    <lineage>
        <taxon>Bacteria</taxon>
        <taxon>Pseudomonadati</taxon>
        <taxon>Pseudomonadota</taxon>
        <taxon>Betaproteobacteria</taxon>
        <taxon>Burkholderiales</taxon>
        <taxon>Burkholderiaceae</taxon>
        <taxon>Paraburkholderia</taxon>
    </lineage>
</organism>
<gene>
    <name evidence="2" type="ORF">BN2475_280048</name>
</gene>
<evidence type="ECO:0000256" key="1">
    <source>
        <dbReference type="SAM" id="MobiDB-lite"/>
    </source>
</evidence>
<dbReference type="AlphaFoldDB" id="A0A1N7S1E6"/>
<evidence type="ECO:0000313" key="2">
    <source>
        <dbReference type="EMBL" id="SIT41164.1"/>
    </source>
</evidence>
<accession>A0A1N7S1E6</accession>
<proteinExistence type="predicted"/>
<protein>
    <submittedName>
        <fullName evidence="2">Uncharacterized protein</fullName>
    </submittedName>
</protein>
<dbReference type="Proteomes" id="UP000187012">
    <property type="component" value="Unassembled WGS sequence"/>
</dbReference>
<feature type="compositionally biased region" description="Basic residues" evidence="1">
    <location>
        <begin position="205"/>
        <end position="215"/>
    </location>
</feature>
<reference evidence="2 3" key="1">
    <citation type="submission" date="2016-12" db="EMBL/GenBank/DDBJ databases">
        <authorList>
            <person name="Song W.-J."/>
            <person name="Kurnit D.M."/>
        </authorList>
    </citation>
    <scope>NUCLEOTIDE SEQUENCE [LARGE SCALE GENOMIC DNA]</scope>
    <source>
        <strain evidence="2 3">STM7296</strain>
    </source>
</reference>